<evidence type="ECO:0000313" key="1">
    <source>
        <dbReference type="EMBL" id="CAH0044515.1"/>
    </source>
</evidence>
<name>A0A9N9W6N6_9HYPO</name>
<dbReference type="AlphaFoldDB" id="A0A9N9W6N6"/>
<sequence>MRFFEADVSLPLDHLQLKPAYDIIMVNWVWIMSVVSRCSKGYGRTLRNNSSPVADSLAPALQTRRLIASKLASTGTFIRTLDPTREVWLTLCLFTGVLFENTKLLLWKRACLGFTDIETIPFESAETIQKDPEFWKLFMESPPFVVVKATKKS</sequence>
<dbReference type="EMBL" id="CABFOC020000007">
    <property type="protein sequence ID" value="CAH0044515.1"/>
    <property type="molecule type" value="Genomic_DNA"/>
</dbReference>
<gene>
    <name evidence="1" type="ORF">CSOL1703_00010251</name>
</gene>
<comment type="caution">
    <text evidence="1">The sequence shown here is derived from an EMBL/GenBank/DDBJ whole genome shotgun (WGS) entry which is preliminary data.</text>
</comment>
<protein>
    <submittedName>
        <fullName evidence="1">Uncharacterized protein</fullName>
    </submittedName>
</protein>
<keyword evidence="2" id="KW-1185">Reference proteome</keyword>
<organism evidence="1 2">
    <name type="scientific">Clonostachys solani</name>
    <dbReference type="NCBI Taxonomy" id="160281"/>
    <lineage>
        <taxon>Eukaryota</taxon>
        <taxon>Fungi</taxon>
        <taxon>Dikarya</taxon>
        <taxon>Ascomycota</taxon>
        <taxon>Pezizomycotina</taxon>
        <taxon>Sordariomycetes</taxon>
        <taxon>Hypocreomycetidae</taxon>
        <taxon>Hypocreales</taxon>
        <taxon>Bionectriaceae</taxon>
        <taxon>Clonostachys</taxon>
    </lineage>
</organism>
<accession>A0A9N9W6N6</accession>
<reference evidence="1" key="1">
    <citation type="submission" date="2021-10" db="EMBL/GenBank/DDBJ databases">
        <authorList>
            <person name="Piombo E."/>
        </authorList>
    </citation>
    <scope>NUCLEOTIDE SEQUENCE</scope>
</reference>
<evidence type="ECO:0000313" key="2">
    <source>
        <dbReference type="Proteomes" id="UP000775872"/>
    </source>
</evidence>
<dbReference type="Proteomes" id="UP000775872">
    <property type="component" value="Unassembled WGS sequence"/>
</dbReference>
<proteinExistence type="predicted"/>
<dbReference type="OrthoDB" id="3647at2759"/>